<dbReference type="InterPro" id="IPR055335">
    <property type="entry name" value="Ucp6/RUP1"/>
</dbReference>
<feature type="region of interest" description="Disordered" evidence="1">
    <location>
        <begin position="62"/>
        <end position="104"/>
    </location>
</feature>
<dbReference type="AlphaFoldDB" id="A0A9W4D0Z2"/>
<dbReference type="GO" id="GO:0016579">
    <property type="term" value="P:protein deubiquitination"/>
    <property type="evidence" value="ECO:0007669"/>
    <property type="project" value="TreeGrafter"/>
</dbReference>
<evidence type="ECO:0000313" key="2">
    <source>
        <dbReference type="EMBL" id="CAD6502126.1"/>
    </source>
</evidence>
<dbReference type="GO" id="GO:0005634">
    <property type="term" value="C:nucleus"/>
    <property type="evidence" value="ECO:0007669"/>
    <property type="project" value="TreeGrafter"/>
</dbReference>
<comment type="caution">
    <text evidence="2">The sequence shown here is derived from an EMBL/GenBank/DDBJ whole genome shotgun (WGS) entry which is preliminary data.</text>
</comment>
<evidence type="ECO:0000313" key="3">
    <source>
        <dbReference type="Proteomes" id="UP000683417"/>
    </source>
</evidence>
<dbReference type="Pfam" id="PF14555">
    <property type="entry name" value="UBA_4"/>
    <property type="match status" value="1"/>
</dbReference>
<feature type="compositionally biased region" description="Polar residues" evidence="1">
    <location>
        <begin position="63"/>
        <end position="87"/>
    </location>
</feature>
<reference evidence="2" key="1">
    <citation type="submission" date="2020-10" db="EMBL/GenBank/DDBJ databases">
        <authorList>
            <person name="Muller C M."/>
        </authorList>
    </citation>
    <scope>NUCLEOTIDE SEQUENCE</scope>
    <source>
        <strain evidence="2">THUN-12</strain>
    </source>
</reference>
<evidence type="ECO:0000256" key="1">
    <source>
        <dbReference type="SAM" id="MobiDB-lite"/>
    </source>
</evidence>
<dbReference type="PANTHER" id="PTHR39597:SF1">
    <property type="entry name" value="UBA DOMAIN-CONTAINING PROTEIN RUP1"/>
    <property type="match status" value="1"/>
</dbReference>
<dbReference type="EMBL" id="CAJHIT010000005">
    <property type="protein sequence ID" value="CAD6502126.1"/>
    <property type="molecule type" value="Genomic_DNA"/>
</dbReference>
<gene>
    <name evidence="2" type="ORF">BGTH12_LOCUS3484</name>
</gene>
<proteinExistence type="predicted"/>
<dbReference type="GO" id="GO:0005829">
    <property type="term" value="C:cytosol"/>
    <property type="evidence" value="ECO:0007669"/>
    <property type="project" value="TreeGrafter"/>
</dbReference>
<protein>
    <submittedName>
        <fullName evidence="2">BgTH12-02367</fullName>
    </submittedName>
</protein>
<organism evidence="2 3">
    <name type="scientific">Blumeria graminis f. sp. triticale</name>
    <dbReference type="NCBI Taxonomy" id="1689686"/>
    <lineage>
        <taxon>Eukaryota</taxon>
        <taxon>Fungi</taxon>
        <taxon>Dikarya</taxon>
        <taxon>Ascomycota</taxon>
        <taxon>Pezizomycotina</taxon>
        <taxon>Leotiomycetes</taxon>
        <taxon>Erysiphales</taxon>
        <taxon>Erysiphaceae</taxon>
        <taxon>Blumeria</taxon>
    </lineage>
</organism>
<accession>A0A9W4D0Z2</accession>
<dbReference type="Proteomes" id="UP000683417">
    <property type="component" value="Unassembled WGS sequence"/>
</dbReference>
<sequence>MALQTTEEQIKLFVEMAPGLSRNEAIQRIRGNNNSVEQAINDYYDNPSSNKYTWDEDSLDSELVNSPENHGISFNLQRPNISGTNSRFGGAPSRPPSRANNLPPLANKLSFKIEDQSNINDQDTDLAKALSLSAQEAGLSPQVVEAPNTSAVHFGPATRELYDSSQWSMVPIENISSRDFIYDTELVNRKREPGIPAFLKPGNENHYLGALVTIYHEIPLIRNILLNSKDVLHSYGNDKQWWMGKPIEVAEAGVDFDEVICSNVGRELQRLMAFLDKTERSYGSIEALANLPNVRAHSRAYGGNDKDNAALEAWRQIFQEKDPDMVKQIYCVGVPSEEMEQDERKFGILELTAPYYTFYENLYDICDEYLWPELCPLDLAASPYLSHVAEVVTFKIDLMKEQSKVAIPATWYPDRYLKSSREASLEMRKKKKRIQEQIELINNLEDCLTNITVRDRKALTVKSMFETALRHQDDALDDIVQDQGAKLPISTESLAATNLGPELQKIMDSVDRKLYDLNMKRKILYTQLRQLSSLHKTQSPSSAAPQLKPYFLRGVCTLKSILYICQRTEKANEQLVSVSNCSRSVVDQWWRIEYLQDFSPEFTIERTTEGHVLAAANQKSKNMLLVYASEKALSTPKDPLPKPLETFVNWDNVLFNNEINGNIPQSKTEKLKTGGFHDLDQTSGISPNSPGKRKFGYGDYDGCGKSSSDECMMSIEASPRNFEDKFMASNNNSDKEEDKEKIIFGVDPSRLIQRDDGGNSIQEMKQYSNRAWDCHQGETVDEMDLDSEIYSGKAPGC</sequence>
<name>A0A9W4D0Z2_BLUGR</name>
<dbReference type="PANTHER" id="PTHR39597">
    <property type="entry name" value="UBA DOMAIN-CONTAINING PROTEIN RUP1"/>
    <property type="match status" value="1"/>
</dbReference>